<keyword evidence="1" id="KW-0540">Nuclease</keyword>
<evidence type="ECO:0000313" key="2">
    <source>
        <dbReference type="Proteomes" id="UP000245207"/>
    </source>
</evidence>
<sequence length="354" mass="39603">MTLGYGGDFGIGSPSHRFLFRLQKFNSGTQLYSFDAITVTQILKICGEIARNNDRAGTQVVVDVSDLSLMKLDEFHEQLQDLQKEKLSFTDFHGCRQLIFRFRGRALETNDWAAANGYHDLVRELLGLDSNHLIKLSFLSRIRRLELVWDDGEQFEDVAKNRSLVAQKLLHEGDHKREKTLSSGLVMAGGFFLFGAKCIIKSIKPNSQEPFECYEMSDIEAGLGLKRKHITAIALLVENDHDLKGDQEIGLETALSFVKSFSEDEVLDKLCLLGSGNTLDNIYIGDGVHNLDENLARTRCSHCSLCGHPGSKRSHLKDSCEHCSSIACEGCMQKPIGFKCDCLSRDQVVDPDPE</sequence>
<protein>
    <submittedName>
        <fullName evidence="1">5'-3' exonuclease family protein</fullName>
    </submittedName>
</protein>
<accession>A0A2U1LZE4</accession>
<dbReference type="OrthoDB" id="2959108at2759"/>
<name>A0A2U1LZE4_ARTAN</name>
<evidence type="ECO:0000313" key="1">
    <source>
        <dbReference type="EMBL" id="PWA54386.1"/>
    </source>
</evidence>
<dbReference type="GO" id="GO:0004527">
    <property type="term" value="F:exonuclease activity"/>
    <property type="evidence" value="ECO:0007669"/>
    <property type="project" value="UniProtKB-KW"/>
</dbReference>
<comment type="caution">
    <text evidence="1">The sequence shown here is derived from an EMBL/GenBank/DDBJ whole genome shotgun (WGS) entry which is preliminary data.</text>
</comment>
<proteinExistence type="predicted"/>
<organism evidence="1 2">
    <name type="scientific">Artemisia annua</name>
    <name type="common">Sweet wormwood</name>
    <dbReference type="NCBI Taxonomy" id="35608"/>
    <lineage>
        <taxon>Eukaryota</taxon>
        <taxon>Viridiplantae</taxon>
        <taxon>Streptophyta</taxon>
        <taxon>Embryophyta</taxon>
        <taxon>Tracheophyta</taxon>
        <taxon>Spermatophyta</taxon>
        <taxon>Magnoliopsida</taxon>
        <taxon>eudicotyledons</taxon>
        <taxon>Gunneridae</taxon>
        <taxon>Pentapetalae</taxon>
        <taxon>asterids</taxon>
        <taxon>campanulids</taxon>
        <taxon>Asterales</taxon>
        <taxon>Asteraceae</taxon>
        <taxon>Asteroideae</taxon>
        <taxon>Anthemideae</taxon>
        <taxon>Artemisiinae</taxon>
        <taxon>Artemisia</taxon>
    </lineage>
</organism>
<dbReference type="EMBL" id="PKPP01007093">
    <property type="protein sequence ID" value="PWA54386.1"/>
    <property type="molecule type" value="Genomic_DNA"/>
</dbReference>
<dbReference type="Proteomes" id="UP000245207">
    <property type="component" value="Unassembled WGS sequence"/>
</dbReference>
<keyword evidence="1" id="KW-0378">Hydrolase</keyword>
<reference evidence="1 2" key="1">
    <citation type="journal article" date="2018" name="Mol. Plant">
        <title>The genome of Artemisia annua provides insight into the evolution of Asteraceae family and artemisinin biosynthesis.</title>
        <authorList>
            <person name="Shen Q."/>
            <person name="Zhang L."/>
            <person name="Liao Z."/>
            <person name="Wang S."/>
            <person name="Yan T."/>
            <person name="Shi P."/>
            <person name="Liu M."/>
            <person name="Fu X."/>
            <person name="Pan Q."/>
            <person name="Wang Y."/>
            <person name="Lv Z."/>
            <person name="Lu X."/>
            <person name="Zhang F."/>
            <person name="Jiang W."/>
            <person name="Ma Y."/>
            <person name="Chen M."/>
            <person name="Hao X."/>
            <person name="Li L."/>
            <person name="Tang Y."/>
            <person name="Lv G."/>
            <person name="Zhou Y."/>
            <person name="Sun X."/>
            <person name="Brodelius P.E."/>
            <person name="Rose J.K.C."/>
            <person name="Tang K."/>
        </authorList>
    </citation>
    <scope>NUCLEOTIDE SEQUENCE [LARGE SCALE GENOMIC DNA]</scope>
    <source>
        <strain evidence="2">cv. Huhao1</strain>
        <tissue evidence="1">Leaf</tissue>
    </source>
</reference>
<dbReference type="STRING" id="35608.A0A2U1LZE4"/>
<keyword evidence="2" id="KW-1185">Reference proteome</keyword>
<keyword evidence="1" id="KW-0269">Exonuclease</keyword>
<dbReference type="AlphaFoldDB" id="A0A2U1LZE4"/>
<gene>
    <name evidence="1" type="ORF">CTI12_AA438310</name>
</gene>